<dbReference type="Proteomes" id="UP000504603">
    <property type="component" value="Unplaced"/>
</dbReference>
<dbReference type="RefSeq" id="XP_022146904.1">
    <property type="nucleotide sequence ID" value="XM_022291212.1"/>
</dbReference>
<dbReference type="AlphaFoldDB" id="A0A6J1CZF0"/>
<sequence length="104" mass="12445">MCDSSRLLFVSSTRSSLGCRHRHRRHPLRVHRLIRRMRLVKEEAEDDGVEVEMEIKNLKLFMENQSIIEENERLRKRAFLLHKENQVLLSQIQSFSNQKPQPPI</sequence>
<dbReference type="OrthoDB" id="1918054at2759"/>
<proteinExistence type="predicted"/>
<dbReference type="InterPro" id="IPR039312">
    <property type="entry name" value="ZPR"/>
</dbReference>
<evidence type="ECO:0000313" key="2">
    <source>
        <dbReference type="RefSeq" id="XP_022146904.1"/>
    </source>
</evidence>
<organism evidence="1 2">
    <name type="scientific">Momordica charantia</name>
    <name type="common">Bitter gourd</name>
    <name type="synonym">Balsam pear</name>
    <dbReference type="NCBI Taxonomy" id="3673"/>
    <lineage>
        <taxon>Eukaryota</taxon>
        <taxon>Viridiplantae</taxon>
        <taxon>Streptophyta</taxon>
        <taxon>Embryophyta</taxon>
        <taxon>Tracheophyta</taxon>
        <taxon>Spermatophyta</taxon>
        <taxon>Magnoliopsida</taxon>
        <taxon>eudicotyledons</taxon>
        <taxon>Gunneridae</taxon>
        <taxon>Pentapetalae</taxon>
        <taxon>rosids</taxon>
        <taxon>fabids</taxon>
        <taxon>Cucurbitales</taxon>
        <taxon>Cucurbitaceae</taxon>
        <taxon>Momordiceae</taxon>
        <taxon>Momordica</taxon>
    </lineage>
</organism>
<name>A0A6J1CZF0_MOMCH</name>
<dbReference type="GeneID" id="111015992"/>
<dbReference type="PANTHER" id="PTHR33601:SF22">
    <property type="entry name" value="PROTEIN LITTLE ZIPPER 1"/>
    <property type="match status" value="1"/>
</dbReference>
<dbReference type="KEGG" id="mcha:111015992"/>
<reference evidence="2" key="1">
    <citation type="submission" date="2025-08" db="UniProtKB">
        <authorList>
            <consortium name="RefSeq"/>
        </authorList>
    </citation>
    <scope>IDENTIFICATION</scope>
    <source>
        <strain evidence="2">OHB3-1</strain>
    </source>
</reference>
<keyword evidence="1" id="KW-1185">Reference proteome</keyword>
<dbReference type="PANTHER" id="PTHR33601">
    <property type="entry name" value="PROTEIN LITTLE ZIPPER 4"/>
    <property type="match status" value="1"/>
</dbReference>
<protein>
    <submittedName>
        <fullName evidence="2">Protein LITTLE ZIPPER 2-like</fullName>
    </submittedName>
</protein>
<accession>A0A6J1CZF0</accession>
<evidence type="ECO:0000313" key="1">
    <source>
        <dbReference type="Proteomes" id="UP000504603"/>
    </source>
</evidence>
<gene>
    <name evidence="2" type="primary">LOC111015992</name>
</gene>